<keyword evidence="7" id="KW-1185">Reference proteome</keyword>
<evidence type="ECO:0000256" key="4">
    <source>
        <dbReference type="ARBA" id="ARBA00023002"/>
    </source>
</evidence>
<evidence type="ECO:0000256" key="3">
    <source>
        <dbReference type="ARBA" id="ARBA00022827"/>
    </source>
</evidence>
<feature type="domain" description="FAD/NAD(P)-binding" evidence="5">
    <location>
        <begin position="90"/>
        <end position="289"/>
    </location>
</feature>
<dbReference type="SUPFAM" id="SSF51905">
    <property type="entry name" value="FAD/NAD(P)-binding domain"/>
    <property type="match status" value="2"/>
</dbReference>
<dbReference type="RefSeq" id="WP_146462648.1">
    <property type="nucleotide sequence ID" value="NZ_SJPW01000025.1"/>
</dbReference>
<evidence type="ECO:0000256" key="1">
    <source>
        <dbReference type="ARBA" id="ARBA00001974"/>
    </source>
</evidence>
<evidence type="ECO:0000256" key="2">
    <source>
        <dbReference type="ARBA" id="ARBA00022630"/>
    </source>
</evidence>
<gene>
    <name evidence="6" type="primary">yjlD_2</name>
    <name evidence="6" type="ORF">Poly51_63610</name>
</gene>
<dbReference type="Gene3D" id="3.50.50.100">
    <property type="match status" value="1"/>
</dbReference>
<keyword evidence="2" id="KW-0285">Flavoprotein</keyword>
<dbReference type="InterPro" id="IPR051169">
    <property type="entry name" value="NADH-Q_oxidoreductase"/>
</dbReference>
<evidence type="ECO:0000313" key="6">
    <source>
        <dbReference type="EMBL" id="TWU42921.1"/>
    </source>
</evidence>
<dbReference type="PANTHER" id="PTHR42913:SF9">
    <property type="entry name" value="SLR1591 PROTEIN"/>
    <property type="match status" value="1"/>
</dbReference>
<dbReference type="GO" id="GO:0003955">
    <property type="term" value="F:NAD(P)H dehydrogenase (quinone) activity"/>
    <property type="evidence" value="ECO:0007669"/>
    <property type="project" value="TreeGrafter"/>
</dbReference>
<dbReference type="AlphaFoldDB" id="A0A5C6E5M4"/>
<dbReference type="OrthoDB" id="9772934at2"/>
<organism evidence="6 7">
    <name type="scientific">Rubripirellula tenax</name>
    <dbReference type="NCBI Taxonomy" id="2528015"/>
    <lineage>
        <taxon>Bacteria</taxon>
        <taxon>Pseudomonadati</taxon>
        <taxon>Planctomycetota</taxon>
        <taxon>Planctomycetia</taxon>
        <taxon>Pirellulales</taxon>
        <taxon>Pirellulaceae</taxon>
        <taxon>Rubripirellula</taxon>
    </lineage>
</organism>
<dbReference type="Pfam" id="PF07992">
    <property type="entry name" value="Pyr_redox_2"/>
    <property type="match status" value="1"/>
</dbReference>
<dbReference type="Proteomes" id="UP000318288">
    <property type="component" value="Unassembled WGS sequence"/>
</dbReference>
<accession>A0A5C6E5M4</accession>
<protein>
    <submittedName>
        <fullName evidence="6">NADH dehydrogenase-like protein YjlD</fullName>
        <ecNumber evidence="6">1.6.99.-</ecNumber>
    </submittedName>
</protein>
<dbReference type="GO" id="GO:0019646">
    <property type="term" value="P:aerobic electron transport chain"/>
    <property type="evidence" value="ECO:0007669"/>
    <property type="project" value="TreeGrafter"/>
</dbReference>
<keyword evidence="4 6" id="KW-0560">Oxidoreductase</keyword>
<dbReference type="NCBIfam" id="TIGR03169">
    <property type="entry name" value="Nterm_to_SelD"/>
    <property type="match status" value="1"/>
</dbReference>
<comment type="cofactor">
    <cofactor evidence="1">
        <name>FAD</name>
        <dbReference type="ChEBI" id="CHEBI:57692"/>
    </cofactor>
</comment>
<dbReference type="InterPro" id="IPR017584">
    <property type="entry name" value="Pyridine_nucleo_diS_OxRdtase_N"/>
</dbReference>
<sequence length="380" mass="41524">MPQRRIVLLGIGHTNAHVIHQWQRNPLPNCELVCISKFPAATYSGMLPGTLGLQFSENEMQIDLAALCARSGASLVIADTIGSDLETPALLFADHKPISFDALSIGVGSMPAGWECHNHVDSFIPTKPMQTFIARLDQQFHRLAGRSEIPLKLAVVGGGVASVEIALCLDQQLSKHAHHGEFSISIFTGNQSVAHGLQRRSIRRIERILQSRNISITAGNNVTEVAEDSLVAGDNLRHRADVVVWATGASAPPLLGKLNLQTDDRGFIATTSTLQSLSDPRVFAVGDSGTIVESPSPKAGVYAVRQCPILWHNLRALLGGTSMKTFKPQSDFLKLINTGDGKALLEYGFITTHARWCWKLKTWIDKRFVTAYQVDRDIHS</sequence>
<name>A0A5C6E5M4_9BACT</name>
<dbReference type="InterPro" id="IPR023753">
    <property type="entry name" value="FAD/NAD-binding_dom"/>
</dbReference>
<proteinExistence type="predicted"/>
<keyword evidence="3" id="KW-0274">FAD</keyword>
<evidence type="ECO:0000259" key="5">
    <source>
        <dbReference type="Pfam" id="PF07992"/>
    </source>
</evidence>
<dbReference type="EC" id="1.6.99.-" evidence="6"/>
<evidence type="ECO:0000313" key="7">
    <source>
        <dbReference type="Proteomes" id="UP000318288"/>
    </source>
</evidence>
<dbReference type="InterPro" id="IPR036188">
    <property type="entry name" value="FAD/NAD-bd_sf"/>
</dbReference>
<dbReference type="EMBL" id="SJPW01000025">
    <property type="protein sequence ID" value="TWU42921.1"/>
    <property type="molecule type" value="Genomic_DNA"/>
</dbReference>
<reference evidence="6 7" key="1">
    <citation type="submission" date="2019-02" db="EMBL/GenBank/DDBJ databases">
        <title>Deep-cultivation of Planctomycetes and their phenomic and genomic characterization uncovers novel biology.</title>
        <authorList>
            <person name="Wiegand S."/>
            <person name="Jogler M."/>
            <person name="Boedeker C."/>
            <person name="Pinto D."/>
            <person name="Vollmers J."/>
            <person name="Rivas-Marin E."/>
            <person name="Kohn T."/>
            <person name="Peeters S.H."/>
            <person name="Heuer A."/>
            <person name="Rast P."/>
            <person name="Oberbeckmann S."/>
            <person name="Bunk B."/>
            <person name="Jeske O."/>
            <person name="Meyerdierks A."/>
            <person name="Storesund J.E."/>
            <person name="Kallscheuer N."/>
            <person name="Luecker S."/>
            <person name="Lage O.M."/>
            <person name="Pohl T."/>
            <person name="Merkel B.J."/>
            <person name="Hornburger P."/>
            <person name="Mueller R.-W."/>
            <person name="Bruemmer F."/>
            <person name="Labrenz M."/>
            <person name="Spormann A.M."/>
            <person name="Op Den Camp H."/>
            <person name="Overmann J."/>
            <person name="Amann R."/>
            <person name="Jetten M.S.M."/>
            <person name="Mascher T."/>
            <person name="Medema M.H."/>
            <person name="Devos D.P."/>
            <person name="Kaster A.-K."/>
            <person name="Ovreas L."/>
            <person name="Rohde M."/>
            <person name="Galperin M.Y."/>
            <person name="Jogler C."/>
        </authorList>
    </citation>
    <scope>NUCLEOTIDE SEQUENCE [LARGE SCALE GENOMIC DNA]</scope>
    <source>
        <strain evidence="6 7">Poly51</strain>
    </source>
</reference>
<comment type="caution">
    <text evidence="6">The sequence shown here is derived from an EMBL/GenBank/DDBJ whole genome shotgun (WGS) entry which is preliminary data.</text>
</comment>
<dbReference type="PANTHER" id="PTHR42913">
    <property type="entry name" value="APOPTOSIS-INDUCING FACTOR 1"/>
    <property type="match status" value="1"/>
</dbReference>